<keyword evidence="1" id="KW-1005">Bacterial flagellum biogenesis</keyword>
<dbReference type="InterPro" id="IPR007809">
    <property type="entry name" value="FlgN-like"/>
</dbReference>
<name>A0A2L2X8D3_9FIRM</name>
<evidence type="ECO:0000313" key="3">
    <source>
        <dbReference type="Proteomes" id="UP000239549"/>
    </source>
</evidence>
<sequence>MENLLQELIDVLEQQNATLADMLPAAKEHNAALRKNNPPGMVAAVMRLEEVSGTLHRQDKQREKLQHELAEELGLNRQARLSDILAGAGESPSISRLKPLAAEIKDKIEELSAINDINQALAARGLQFTSRFLNIIAPSDTNTYAGSGVFKNERSTSSVLNKTI</sequence>
<proteinExistence type="predicted"/>
<evidence type="ECO:0000256" key="1">
    <source>
        <dbReference type="ARBA" id="ARBA00022795"/>
    </source>
</evidence>
<dbReference type="OrthoDB" id="1808278at2"/>
<dbReference type="EMBL" id="BFAV01000019">
    <property type="protein sequence ID" value="GBF32280.1"/>
    <property type="molecule type" value="Genomic_DNA"/>
</dbReference>
<dbReference type="GO" id="GO:0044780">
    <property type="term" value="P:bacterial-type flagellum assembly"/>
    <property type="evidence" value="ECO:0007669"/>
    <property type="project" value="InterPro"/>
</dbReference>
<reference evidence="3" key="1">
    <citation type="submission" date="2018-02" db="EMBL/GenBank/DDBJ databases">
        <title>Genome sequence of Desulfocucumis palustris strain NAW-5.</title>
        <authorList>
            <person name="Watanabe M."/>
            <person name="Kojima H."/>
            <person name="Fukui M."/>
        </authorList>
    </citation>
    <scope>NUCLEOTIDE SEQUENCE [LARGE SCALE GENOMIC DNA]</scope>
    <source>
        <strain evidence="3">NAW-5</strain>
    </source>
</reference>
<gene>
    <name evidence="2" type="ORF">DCCM_0474</name>
</gene>
<dbReference type="Pfam" id="PF05130">
    <property type="entry name" value="FlgN"/>
    <property type="match status" value="1"/>
</dbReference>
<evidence type="ECO:0000313" key="2">
    <source>
        <dbReference type="EMBL" id="GBF32280.1"/>
    </source>
</evidence>
<keyword evidence="3" id="KW-1185">Reference proteome</keyword>
<dbReference type="Proteomes" id="UP000239549">
    <property type="component" value="Unassembled WGS sequence"/>
</dbReference>
<dbReference type="InterPro" id="IPR036679">
    <property type="entry name" value="FlgN-like_sf"/>
</dbReference>
<dbReference type="RefSeq" id="WP_104370828.1">
    <property type="nucleotide sequence ID" value="NZ_BFAV01000019.1"/>
</dbReference>
<organism evidence="2 3">
    <name type="scientific">Desulfocucumis palustris</name>
    <dbReference type="NCBI Taxonomy" id="1898651"/>
    <lineage>
        <taxon>Bacteria</taxon>
        <taxon>Bacillati</taxon>
        <taxon>Bacillota</taxon>
        <taxon>Clostridia</taxon>
        <taxon>Eubacteriales</taxon>
        <taxon>Desulfocucumaceae</taxon>
        <taxon>Desulfocucumis</taxon>
    </lineage>
</organism>
<dbReference type="SUPFAM" id="SSF140566">
    <property type="entry name" value="FlgN-like"/>
    <property type="match status" value="1"/>
</dbReference>
<evidence type="ECO:0008006" key="4">
    <source>
        <dbReference type="Google" id="ProtNLM"/>
    </source>
</evidence>
<protein>
    <recommendedName>
        <fullName evidence="4">Flagellar protein FlgN</fullName>
    </recommendedName>
</protein>
<dbReference type="Gene3D" id="1.20.58.300">
    <property type="entry name" value="FlgN-like"/>
    <property type="match status" value="1"/>
</dbReference>
<comment type="caution">
    <text evidence="2">The sequence shown here is derived from an EMBL/GenBank/DDBJ whole genome shotgun (WGS) entry which is preliminary data.</text>
</comment>
<accession>A0A2L2X8D3</accession>
<dbReference type="AlphaFoldDB" id="A0A2L2X8D3"/>